<dbReference type="PANTHER" id="PTHR11946:SF93">
    <property type="entry name" value="VALINE--TRNA LIGASE, CHLOROPLASTIC_MITOCHONDRIAL 2"/>
    <property type="match status" value="1"/>
</dbReference>
<evidence type="ECO:0000256" key="5">
    <source>
        <dbReference type="ARBA" id="ARBA00022840"/>
    </source>
</evidence>
<dbReference type="EC" id="6.1.1.9" evidence="2"/>
<evidence type="ECO:0000256" key="6">
    <source>
        <dbReference type="ARBA" id="ARBA00022917"/>
    </source>
</evidence>
<evidence type="ECO:0000256" key="3">
    <source>
        <dbReference type="ARBA" id="ARBA00022598"/>
    </source>
</evidence>
<dbReference type="EMBL" id="CAUEEQ010066287">
    <property type="protein sequence ID" value="CAJ0965276.1"/>
    <property type="molecule type" value="Genomic_DNA"/>
</dbReference>
<dbReference type="InterPro" id="IPR002303">
    <property type="entry name" value="Valyl-tRNA_ligase"/>
</dbReference>
<comment type="similarity">
    <text evidence="1">Belongs to the class-I aminoacyl-tRNA synthetase family.</text>
</comment>
<dbReference type="SUPFAM" id="SSF52374">
    <property type="entry name" value="Nucleotidylyl transferase"/>
    <property type="match status" value="1"/>
</dbReference>
<evidence type="ECO:0000256" key="1">
    <source>
        <dbReference type="ARBA" id="ARBA00005594"/>
    </source>
</evidence>
<dbReference type="InterPro" id="IPR002300">
    <property type="entry name" value="aa-tRNA-synth_Ia"/>
</dbReference>
<dbReference type="Pfam" id="PF00133">
    <property type="entry name" value="tRNA-synt_1"/>
    <property type="match status" value="1"/>
</dbReference>
<feature type="domain" description="Aminoacyl-tRNA synthetase class Ia" evidence="9">
    <location>
        <begin position="1"/>
        <end position="44"/>
    </location>
</feature>
<keyword evidence="4" id="KW-0547">Nucleotide-binding</keyword>
<sequence length="79" mass="9190">MDEGLSNAVKEVFVRLYKEDLIYRGKRLLRTAISDLEVENRESKGSMWHLRYPLADGAKTARREKTYLVVATTRPETVF</sequence>
<organism evidence="10 11">
    <name type="scientific">Ranitomeya imitator</name>
    <name type="common">mimic poison frog</name>
    <dbReference type="NCBI Taxonomy" id="111125"/>
    <lineage>
        <taxon>Eukaryota</taxon>
        <taxon>Metazoa</taxon>
        <taxon>Chordata</taxon>
        <taxon>Craniata</taxon>
        <taxon>Vertebrata</taxon>
        <taxon>Euteleostomi</taxon>
        <taxon>Amphibia</taxon>
        <taxon>Batrachia</taxon>
        <taxon>Anura</taxon>
        <taxon>Neobatrachia</taxon>
        <taxon>Hyloidea</taxon>
        <taxon>Dendrobatidae</taxon>
        <taxon>Dendrobatinae</taxon>
        <taxon>Ranitomeya</taxon>
    </lineage>
</organism>
<keyword evidence="11" id="KW-1185">Reference proteome</keyword>
<evidence type="ECO:0000256" key="8">
    <source>
        <dbReference type="ARBA" id="ARBA00029936"/>
    </source>
</evidence>
<dbReference type="Proteomes" id="UP001176940">
    <property type="component" value="Unassembled WGS sequence"/>
</dbReference>
<keyword evidence="3" id="KW-0436">Ligase</keyword>
<dbReference type="SUPFAM" id="SSF50677">
    <property type="entry name" value="ValRS/IleRS/LeuRS editing domain"/>
    <property type="match status" value="1"/>
</dbReference>
<dbReference type="InterPro" id="IPR009008">
    <property type="entry name" value="Val/Leu/Ile-tRNA-synth_edit"/>
</dbReference>
<proteinExistence type="inferred from homology"/>
<protein>
    <recommendedName>
        <fullName evidence="2">valine--tRNA ligase</fullName>
        <ecNumber evidence="2">6.1.1.9</ecNumber>
    </recommendedName>
    <alternativeName>
        <fullName evidence="8">Valyl-tRNA synthetase</fullName>
    </alternativeName>
</protein>
<accession>A0ABN9MET5</accession>
<reference evidence="10" key="1">
    <citation type="submission" date="2023-07" db="EMBL/GenBank/DDBJ databases">
        <authorList>
            <person name="Stuckert A."/>
        </authorList>
    </citation>
    <scope>NUCLEOTIDE SEQUENCE</scope>
</reference>
<evidence type="ECO:0000256" key="7">
    <source>
        <dbReference type="ARBA" id="ARBA00023146"/>
    </source>
</evidence>
<keyword evidence="6" id="KW-0648">Protein biosynthesis</keyword>
<keyword evidence="5" id="KW-0067">ATP-binding</keyword>
<evidence type="ECO:0000313" key="11">
    <source>
        <dbReference type="Proteomes" id="UP001176940"/>
    </source>
</evidence>
<dbReference type="Gene3D" id="3.40.50.620">
    <property type="entry name" value="HUPs"/>
    <property type="match status" value="1"/>
</dbReference>
<evidence type="ECO:0000259" key="9">
    <source>
        <dbReference type="Pfam" id="PF00133"/>
    </source>
</evidence>
<keyword evidence="7" id="KW-0030">Aminoacyl-tRNA synthetase</keyword>
<gene>
    <name evidence="10" type="ORF">RIMI_LOCUS20117133</name>
</gene>
<name>A0ABN9MET5_9NEOB</name>
<evidence type="ECO:0000256" key="4">
    <source>
        <dbReference type="ARBA" id="ARBA00022741"/>
    </source>
</evidence>
<evidence type="ECO:0000313" key="10">
    <source>
        <dbReference type="EMBL" id="CAJ0965276.1"/>
    </source>
</evidence>
<dbReference type="PANTHER" id="PTHR11946">
    <property type="entry name" value="VALYL-TRNA SYNTHETASES"/>
    <property type="match status" value="1"/>
</dbReference>
<evidence type="ECO:0000256" key="2">
    <source>
        <dbReference type="ARBA" id="ARBA00013169"/>
    </source>
</evidence>
<comment type="caution">
    <text evidence="10">The sequence shown here is derived from an EMBL/GenBank/DDBJ whole genome shotgun (WGS) entry which is preliminary data.</text>
</comment>
<dbReference type="InterPro" id="IPR014729">
    <property type="entry name" value="Rossmann-like_a/b/a_fold"/>
</dbReference>